<name>A0A0A1TUA6_ENTIV</name>
<dbReference type="KEGG" id="eiv:EIN_378200"/>
<dbReference type="Gene3D" id="3.40.50.10190">
    <property type="entry name" value="BRCT domain"/>
    <property type="match status" value="2"/>
</dbReference>
<gene>
    <name evidence="2" type="ORF">EIN_378200</name>
</gene>
<keyword evidence="3" id="KW-1185">Reference proteome</keyword>
<dbReference type="OMA" id="PEWIYLC"/>
<organism evidence="2 3">
    <name type="scientific">Entamoeba invadens IP1</name>
    <dbReference type="NCBI Taxonomy" id="370355"/>
    <lineage>
        <taxon>Eukaryota</taxon>
        <taxon>Amoebozoa</taxon>
        <taxon>Evosea</taxon>
        <taxon>Archamoebae</taxon>
        <taxon>Mastigamoebida</taxon>
        <taxon>Entamoebidae</taxon>
        <taxon>Entamoeba</taxon>
    </lineage>
</organism>
<dbReference type="InterPro" id="IPR001357">
    <property type="entry name" value="BRCT_dom"/>
</dbReference>
<dbReference type="SUPFAM" id="SSF52113">
    <property type="entry name" value="BRCT domain"/>
    <property type="match status" value="2"/>
</dbReference>
<dbReference type="PROSITE" id="PS50172">
    <property type="entry name" value="BRCT"/>
    <property type="match status" value="2"/>
</dbReference>
<accession>A0A0A1TUA6</accession>
<proteinExistence type="predicted"/>
<evidence type="ECO:0000313" key="2">
    <source>
        <dbReference type="EMBL" id="ELP83525.1"/>
    </source>
</evidence>
<sequence length="277" mass="31445">MTFKDDGWTETEVPRHRSTLTRYDFSDVEDVKSSLFVTKLFKILGFQKEEREHIQLIVQNNGGQVTNKKELDFAILNDNFQGASKRKYDDEMKSRSLQWFFKSVYEGKIYDADEGGSARTSLDIGIAQNDVKKNIFPDEENFKTLSGVEVSTTNGGDTRDNTEESNVFIDSHFAEPLPTLFDGLVGYFDDSLSSIEKILQQHFVGYGGSVSCAISKRVTHYFANQSVAPTLIKYKIVNDNLKFVKPEWIYLCVNSGQVQPIENYLILSEHTDTVLGI</sequence>
<dbReference type="EMBL" id="KB207268">
    <property type="protein sequence ID" value="ELP83525.1"/>
    <property type="molecule type" value="Genomic_DNA"/>
</dbReference>
<dbReference type="AlphaFoldDB" id="A0A0A1TUA6"/>
<dbReference type="InterPro" id="IPR036420">
    <property type="entry name" value="BRCT_dom_sf"/>
</dbReference>
<feature type="domain" description="BRCT" evidence="1">
    <location>
        <begin position="31"/>
        <end position="114"/>
    </location>
</feature>
<dbReference type="VEuPathDB" id="AmoebaDB:EIN_378200"/>
<protein>
    <recommendedName>
        <fullName evidence="1">BRCT domain-containing protein</fullName>
    </recommendedName>
</protein>
<dbReference type="Pfam" id="PF00533">
    <property type="entry name" value="BRCT"/>
    <property type="match status" value="1"/>
</dbReference>
<reference evidence="2 3" key="1">
    <citation type="submission" date="2012-10" db="EMBL/GenBank/DDBJ databases">
        <authorList>
            <person name="Zafar N."/>
            <person name="Inman J."/>
            <person name="Hall N."/>
            <person name="Lorenzi H."/>
            <person name="Caler E."/>
        </authorList>
    </citation>
    <scope>NUCLEOTIDE SEQUENCE [LARGE SCALE GENOMIC DNA]</scope>
    <source>
        <strain evidence="2 3">IP1</strain>
    </source>
</reference>
<dbReference type="OrthoDB" id="25840at2759"/>
<evidence type="ECO:0000259" key="1">
    <source>
        <dbReference type="PROSITE" id="PS50172"/>
    </source>
</evidence>
<feature type="domain" description="BRCT" evidence="1">
    <location>
        <begin position="176"/>
        <end position="266"/>
    </location>
</feature>
<evidence type="ECO:0000313" key="3">
    <source>
        <dbReference type="Proteomes" id="UP000014680"/>
    </source>
</evidence>
<dbReference type="GeneID" id="14882390"/>
<dbReference type="RefSeq" id="XP_004182871.1">
    <property type="nucleotide sequence ID" value="XM_004182823.1"/>
</dbReference>
<dbReference type="Proteomes" id="UP000014680">
    <property type="component" value="Unassembled WGS sequence"/>
</dbReference>